<dbReference type="PANTHER" id="PTHR45614:SF199">
    <property type="entry name" value="MYB-LIKE TRANSCRIPTION FACTOR (EUROFUNG)-RELATED"/>
    <property type="match status" value="1"/>
</dbReference>
<dbReference type="Pfam" id="PF00249">
    <property type="entry name" value="Myb_DNA-binding"/>
    <property type="match status" value="1"/>
</dbReference>
<dbReference type="AlphaFoldDB" id="A0A2A9NQP1"/>
<dbReference type="OrthoDB" id="2143914at2759"/>
<feature type="domain" description="Myb-like" evidence="2">
    <location>
        <begin position="113"/>
        <end position="164"/>
    </location>
</feature>
<feature type="domain" description="HTH myb-type" evidence="3">
    <location>
        <begin position="121"/>
        <end position="168"/>
    </location>
</feature>
<evidence type="ECO:0000313" key="4">
    <source>
        <dbReference type="EMBL" id="PFH50030.1"/>
    </source>
</evidence>
<dbReference type="STRING" id="703135.A0A2A9NQP1"/>
<keyword evidence="5" id="KW-1185">Reference proteome</keyword>
<dbReference type="InterPro" id="IPR050560">
    <property type="entry name" value="MYB_TF"/>
</dbReference>
<sequence length="418" mass="47288">MPATPCRERRSWTAKEDQLLREAVEKEDPENPNPSKWHAIAKHVPNRTNKDCRKRWFAKMASDVVKGGWSPEEDERLVRGIKMYGTRRWSLVASIVQTRNSDQCAKRWTDTLNPAIDRTMWTPEADEMLLKAVAEHGKVWTKIVKTYFPGRTGLSAKNRLVQLFLNVVLYANEHYSYNSITRFTSDSARARARRRTPESPTQQIHRKSDSTSSTSSSSSSASSSCNTTPSPVTPTMSIPGTVSSPSFQSNIFDTFSGWASTPTTPMDNSFNHNISIQLNSPHNFDHSQHSLQKPQLIDPSFQTFEHPMHQTFPAFANHQMAFQNDTVLQMFSHTPQQQQQQQQQQQSMYSTGLQEAAPIYMQGSISNDISGQMAMFGSLPHDVDPFMGFAWDNAGAPVEVKQHDRFIAPAVNETLFIF</sequence>
<proteinExistence type="predicted"/>
<name>A0A2A9NQP1_9AGAR</name>
<dbReference type="SUPFAM" id="SSF46689">
    <property type="entry name" value="Homeodomain-like"/>
    <property type="match status" value="2"/>
</dbReference>
<dbReference type="Proteomes" id="UP000242287">
    <property type="component" value="Unassembled WGS sequence"/>
</dbReference>
<protein>
    <submittedName>
        <fullName evidence="4">Uncharacterized protein</fullName>
    </submittedName>
</protein>
<dbReference type="GO" id="GO:0000978">
    <property type="term" value="F:RNA polymerase II cis-regulatory region sequence-specific DNA binding"/>
    <property type="evidence" value="ECO:0007669"/>
    <property type="project" value="TreeGrafter"/>
</dbReference>
<dbReference type="SMART" id="SM00717">
    <property type="entry name" value="SANT"/>
    <property type="match status" value="3"/>
</dbReference>
<dbReference type="PROSITE" id="PS50090">
    <property type="entry name" value="MYB_LIKE"/>
    <property type="match status" value="3"/>
</dbReference>
<dbReference type="Pfam" id="PF13921">
    <property type="entry name" value="Myb_DNA-bind_6"/>
    <property type="match status" value="1"/>
</dbReference>
<feature type="compositionally biased region" description="Low complexity" evidence="1">
    <location>
        <begin position="210"/>
        <end position="230"/>
    </location>
</feature>
<accession>A0A2A9NQP1</accession>
<evidence type="ECO:0000259" key="3">
    <source>
        <dbReference type="PROSITE" id="PS51294"/>
    </source>
</evidence>
<evidence type="ECO:0000256" key="1">
    <source>
        <dbReference type="SAM" id="MobiDB-lite"/>
    </source>
</evidence>
<dbReference type="CDD" id="cd00167">
    <property type="entry name" value="SANT"/>
    <property type="match status" value="3"/>
</dbReference>
<feature type="domain" description="HTH myb-type" evidence="3">
    <location>
        <begin position="4"/>
        <end position="56"/>
    </location>
</feature>
<feature type="domain" description="HTH myb-type" evidence="3">
    <location>
        <begin position="61"/>
        <end position="116"/>
    </location>
</feature>
<evidence type="ECO:0000313" key="5">
    <source>
        <dbReference type="Proteomes" id="UP000242287"/>
    </source>
</evidence>
<dbReference type="PROSITE" id="PS51294">
    <property type="entry name" value="HTH_MYB"/>
    <property type="match status" value="3"/>
</dbReference>
<feature type="domain" description="Myb-like" evidence="2">
    <location>
        <begin position="61"/>
        <end position="112"/>
    </location>
</feature>
<dbReference type="Gene3D" id="1.10.10.60">
    <property type="entry name" value="Homeodomain-like"/>
    <property type="match status" value="3"/>
</dbReference>
<dbReference type="GO" id="GO:0045944">
    <property type="term" value="P:positive regulation of transcription by RNA polymerase II"/>
    <property type="evidence" value="ECO:0007669"/>
    <property type="project" value="TreeGrafter"/>
</dbReference>
<feature type="region of interest" description="Disordered" evidence="1">
    <location>
        <begin position="186"/>
        <end position="240"/>
    </location>
</feature>
<reference evidence="4 5" key="1">
    <citation type="submission" date="2014-02" db="EMBL/GenBank/DDBJ databases">
        <title>Transposable element dynamics among asymbiotic and ectomycorrhizal Amanita fungi.</title>
        <authorList>
            <consortium name="DOE Joint Genome Institute"/>
            <person name="Hess J."/>
            <person name="Skrede I."/>
            <person name="Wolfe B."/>
            <person name="LaButti K."/>
            <person name="Ohm R.A."/>
            <person name="Grigoriev I.V."/>
            <person name="Pringle A."/>
        </authorList>
    </citation>
    <scope>NUCLEOTIDE SEQUENCE [LARGE SCALE GENOMIC DNA]</scope>
    <source>
        <strain evidence="4 5">SKay4041</strain>
    </source>
</reference>
<dbReference type="InterPro" id="IPR017930">
    <property type="entry name" value="Myb_dom"/>
</dbReference>
<gene>
    <name evidence="4" type="ORF">AMATHDRAFT_48231</name>
</gene>
<dbReference type="InterPro" id="IPR009057">
    <property type="entry name" value="Homeodomain-like_sf"/>
</dbReference>
<dbReference type="GO" id="GO:0000278">
    <property type="term" value="P:mitotic cell cycle"/>
    <property type="evidence" value="ECO:0007669"/>
    <property type="project" value="TreeGrafter"/>
</dbReference>
<dbReference type="PANTHER" id="PTHR45614">
    <property type="entry name" value="MYB PROTEIN-RELATED"/>
    <property type="match status" value="1"/>
</dbReference>
<organism evidence="4 5">
    <name type="scientific">Amanita thiersii Skay4041</name>
    <dbReference type="NCBI Taxonomy" id="703135"/>
    <lineage>
        <taxon>Eukaryota</taxon>
        <taxon>Fungi</taxon>
        <taxon>Dikarya</taxon>
        <taxon>Basidiomycota</taxon>
        <taxon>Agaricomycotina</taxon>
        <taxon>Agaricomycetes</taxon>
        <taxon>Agaricomycetidae</taxon>
        <taxon>Agaricales</taxon>
        <taxon>Pluteineae</taxon>
        <taxon>Amanitaceae</taxon>
        <taxon>Amanita</taxon>
    </lineage>
</organism>
<dbReference type="InterPro" id="IPR001005">
    <property type="entry name" value="SANT/Myb"/>
</dbReference>
<dbReference type="EMBL" id="KZ302013">
    <property type="protein sequence ID" value="PFH50030.1"/>
    <property type="molecule type" value="Genomic_DNA"/>
</dbReference>
<evidence type="ECO:0000259" key="2">
    <source>
        <dbReference type="PROSITE" id="PS50090"/>
    </source>
</evidence>
<feature type="domain" description="Myb-like" evidence="2">
    <location>
        <begin position="4"/>
        <end position="60"/>
    </location>
</feature>
<dbReference type="GO" id="GO:0000981">
    <property type="term" value="F:DNA-binding transcription factor activity, RNA polymerase II-specific"/>
    <property type="evidence" value="ECO:0007669"/>
    <property type="project" value="TreeGrafter"/>
</dbReference>
<dbReference type="GO" id="GO:0005634">
    <property type="term" value="C:nucleus"/>
    <property type="evidence" value="ECO:0007669"/>
    <property type="project" value="TreeGrafter"/>
</dbReference>